<dbReference type="InterPro" id="IPR009023">
    <property type="entry name" value="HMG_CoA_Rdtase_NAD(P)-bd_sf"/>
</dbReference>
<comment type="caution">
    <text evidence="4">The sequence shown here is derived from an EMBL/GenBank/DDBJ whole genome shotgun (WGS) entry which is preliminary data.</text>
</comment>
<reference evidence="4 5" key="1">
    <citation type="submission" date="2024-11" db="EMBL/GenBank/DDBJ databases">
        <title>Adaptive evolution of stress response genes in parasites aligns with host niche diversity.</title>
        <authorList>
            <person name="Hahn C."/>
            <person name="Resl P."/>
        </authorList>
    </citation>
    <scope>NUCLEOTIDE SEQUENCE [LARGE SCALE GENOMIC DNA]</scope>
    <source>
        <strain evidence="4">EGGRZ-B1_66</strain>
        <tissue evidence="4">Body</tissue>
    </source>
</reference>
<evidence type="ECO:0008006" key="6">
    <source>
        <dbReference type="Google" id="ProtNLM"/>
    </source>
</evidence>
<organism evidence="4 5">
    <name type="scientific">Cichlidogyrus casuarinus</name>
    <dbReference type="NCBI Taxonomy" id="1844966"/>
    <lineage>
        <taxon>Eukaryota</taxon>
        <taxon>Metazoa</taxon>
        <taxon>Spiralia</taxon>
        <taxon>Lophotrochozoa</taxon>
        <taxon>Platyhelminthes</taxon>
        <taxon>Monogenea</taxon>
        <taxon>Monopisthocotylea</taxon>
        <taxon>Dactylogyridea</taxon>
        <taxon>Ancyrocephalidae</taxon>
        <taxon>Cichlidogyrus</taxon>
    </lineage>
</organism>
<dbReference type="PANTHER" id="PTHR10572">
    <property type="entry name" value="3-HYDROXY-3-METHYLGLUTARYL-COENZYME A REDUCTASE"/>
    <property type="match status" value="1"/>
</dbReference>
<dbReference type="AlphaFoldDB" id="A0ABD2PQZ2"/>
<keyword evidence="3" id="KW-0560">Oxidoreductase</keyword>
<sequence length="227" mass="25447">MLFFAFCVYLFEKPGMKHSDATRLSSANFRSYLRPVPEESKVEEEIFHMNDLEILDKLQTGKIKSRELEGLFPHQLTKAVNLRRAHMAEDLSDPHTIDRIPYLHYDYKPVLGQCCEEVIGYIPIPLGRVGPLLVDGRQHYVAMATTEGCLVASANRGCRVICQAGGAASVVFRDQMTRAPVLQFDSIQEVVNCIAWLQSDLGFTSLKQAFDSTSSHADLLSIFPNPV</sequence>
<dbReference type="InterPro" id="IPR023282">
    <property type="entry name" value="HMG_CoA_Rdtase_N"/>
</dbReference>
<dbReference type="Gene3D" id="3.90.770.10">
    <property type="entry name" value="3-hydroxy-3-methylglutaryl-coenzyme A Reductase, Chain A, domain 2"/>
    <property type="match status" value="1"/>
</dbReference>
<dbReference type="SUPFAM" id="SSF56542">
    <property type="entry name" value="Substrate-binding domain of HMG-CoA reductase"/>
    <property type="match status" value="1"/>
</dbReference>
<proteinExistence type="inferred from homology"/>
<evidence type="ECO:0000256" key="1">
    <source>
        <dbReference type="ARBA" id="ARBA00005084"/>
    </source>
</evidence>
<dbReference type="SUPFAM" id="SSF55035">
    <property type="entry name" value="NAD-binding domain of HMG-CoA reductase"/>
    <property type="match status" value="1"/>
</dbReference>
<dbReference type="InterPro" id="IPR002202">
    <property type="entry name" value="HMG_CoA_Rdtase"/>
</dbReference>
<dbReference type="InterPro" id="IPR009029">
    <property type="entry name" value="HMG_CoA_Rdtase_sub-bd_dom_sf"/>
</dbReference>
<dbReference type="PRINTS" id="PR00071">
    <property type="entry name" value="HMGCOARDTASE"/>
</dbReference>
<protein>
    <recommendedName>
        <fullName evidence="6">Hydroxymethylglutaryl-CoA reductase (NADPH)</fullName>
    </recommendedName>
</protein>
<dbReference type="Gene3D" id="1.10.3270.10">
    <property type="entry name" value="HMGR, N-terminal domain"/>
    <property type="match status" value="1"/>
</dbReference>
<dbReference type="PANTHER" id="PTHR10572:SF24">
    <property type="entry name" value="3-HYDROXY-3-METHYLGLUTARYL-COENZYME A REDUCTASE"/>
    <property type="match status" value="1"/>
</dbReference>
<evidence type="ECO:0000313" key="5">
    <source>
        <dbReference type="Proteomes" id="UP001626550"/>
    </source>
</evidence>
<comment type="pathway">
    <text evidence="1">Metabolic intermediate biosynthesis; (R)-mevalonate biosynthesis; (R)-mevalonate from acetyl-CoA: step 3/3.</text>
</comment>
<evidence type="ECO:0000256" key="2">
    <source>
        <dbReference type="ARBA" id="ARBA00007661"/>
    </source>
</evidence>
<feature type="non-terminal residue" evidence="4">
    <location>
        <position position="227"/>
    </location>
</feature>
<dbReference type="PROSITE" id="PS50065">
    <property type="entry name" value="HMG_COA_REDUCTASE_4"/>
    <property type="match status" value="1"/>
</dbReference>
<accession>A0ABD2PQZ2</accession>
<comment type="similarity">
    <text evidence="2">Belongs to the HMG-CoA reductase family.</text>
</comment>
<keyword evidence="5" id="KW-1185">Reference proteome</keyword>
<dbReference type="EMBL" id="JBJKFK010005759">
    <property type="protein sequence ID" value="KAL3308151.1"/>
    <property type="molecule type" value="Genomic_DNA"/>
</dbReference>
<gene>
    <name evidence="4" type="ORF">Ciccas_013321</name>
</gene>
<dbReference type="Proteomes" id="UP001626550">
    <property type="component" value="Unassembled WGS sequence"/>
</dbReference>
<dbReference type="Pfam" id="PF00368">
    <property type="entry name" value="HMG-CoA_red"/>
    <property type="match status" value="1"/>
</dbReference>
<dbReference type="InterPro" id="IPR023074">
    <property type="entry name" value="HMG_CoA_Rdtase_cat_sf"/>
</dbReference>
<dbReference type="GO" id="GO:0016491">
    <property type="term" value="F:oxidoreductase activity"/>
    <property type="evidence" value="ECO:0007669"/>
    <property type="project" value="UniProtKB-KW"/>
</dbReference>
<name>A0ABD2PQZ2_9PLAT</name>
<evidence type="ECO:0000313" key="4">
    <source>
        <dbReference type="EMBL" id="KAL3308151.1"/>
    </source>
</evidence>
<evidence type="ECO:0000256" key="3">
    <source>
        <dbReference type="ARBA" id="ARBA00023002"/>
    </source>
</evidence>